<dbReference type="Proteomes" id="UP001163223">
    <property type="component" value="Chromosome"/>
</dbReference>
<keyword evidence="2" id="KW-1185">Reference proteome</keyword>
<evidence type="ECO:0000313" key="2">
    <source>
        <dbReference type="Proteomes" id="UP001163223"/>
    </source>
</evidence>
<name>A0ACD4NPA0_9HYPH</name>
<evidence type="ECO:0000313" key="1">
    <source>
        <dbReference type="EMBL" id="WAJ28686.1"/>
    </source>
</evidence>
<dbReference type="EMBL" id="CP113520">
    <property type="protein sequence ID" value="WAJ28686.1"/>
    <property type="molecule type" value="Genomic_DNA"/>
</dbReference>
<protein>
    <submittedName>
        <fullName evidence="1">Uncharacterized protein</fullName>
    </submittedName>
</protein>
<accession>A0ACD4NPA0</accession>
<gene>
    <name evidence="1" type="ORF">OXU80_00050</name>
</gene>
<organism evidence="1 2">
    <name type="scientific">Antarcticirhabdus aurantiaca</name>
    <dbReference type="NCBI Taxonomy" id="2606717"/>
    <lineage>
        <taxon>Bacteria</taxon>
        <taxon>Pseudomonadati</taxon>
        <taxon>Pseudomonadota</taxon>
        <taxon>Alphaproteobacteria</taxon>
        <taxon>Hyphomicrobiales</taxon>
        <taxon>Aurantimonadaceae</taxon>
        <taxon>Antarcticirhabdus</taxon>
    </lineage>
</organism>
<sequence>MADQNDATVIMDAFLAALDRLPSGYSEGVFEGRRYGATLNVSPDRRRVWLYAEELGGADRVSFNLYRLSGGRSALKPCEMSSAQVVGFVVGYRPDAIGSP</sequence>
<reference evidence="1" key="1">
    <citation type="submission" date="2022-11" db="EMBL/GenBank/DDBJ databases">
        <title>beta-Carotene-producing bacterium, Jeongeuplla avenae sp. nov., alleviates the salt stress of Arabidopsis seedlings.</title>
        <authorList>
            <person name="Jiang L."/>
            <person name="Lee J."/>
        </authorList>
    </citation>
    <scope>NUCLEOTIDE SEQUENCE</scope>
    <source>
        <strain evidence="1">DY_R2A_6</strain>
    </source>
</reference>
<proteinExistence type="predicted"/>